<feature type="signal peptide" evidence="1">
    <location>
        <begin position="1"/>
        <end position="19"/>
    </location>
</feature>
<evidence type="ECO:0008006" key="3">
    <source>
        <dbReference type="Google" id="ProtNLM"/>
    </source>
</evidence>
<evidence type="ECO:0000313" key="2">
    <source>
        <dbReference type="EMBL" id="CAA9533606.1"/>
    </source>
</evidence>
<keyword evidence="1" id="KW-0732">Signal</keyword>
<feature type="chain" id="PRO_5026723155" description="DUF2490 domain-containing protein" evidence="1">
    <location>
        <begin position="20"/>
        <end position="252"/>
    </location>
</feature>
<dbReference type="Pfam" id="PF10677">
    <property type="entry name" value="DUF2490"/>
    <property type="match status" value="1"/>
</dbReference>
<name>A0A6J4TVY0_9BACT</name>
<evidence type="ECO:0000256" key="1">
    <source>
        <dbReference type="SAM" id="SignalP"/>
    </source>
</evidence>
<organism evidence="2">
    <name type="scientific">uncultured Segetibacter sp</name>
    <dbReference type="NCBI Taxonomy" id="481133"/>
    <lineage>
        <taxon>Bacteria</taxon>
        <taxon>Pseudomonadati</taxon>
        <taxon>Bacteroidota</taxon>
        <taxon>Chitinophagia</taxon>
        <taxon>Chitinophagales</taxon>
        <taxon>Chitinophagaceae</taxon>
        <taxon>Segetibacter</taxon>
        <taxon>environmental samples</taxon>
    </lineage>
</organism>
<proteinExistence type="predicted"/>
<sequence length="252" mass="29396">MKNILILVLLCLSMQLAMSQQVQRKYTINYNGWYMYFGDHKVSDKWGVHLEAQLRRNEIISKGQQLLLRTGINYHFNSQVFATVGHGFIDTYPYGEFPVKATYPEHRIWEQVQIKSQLGISEFTSRFRLEQRFSQLPVNRGDQFEQGPSVYTNRFRLLTRFSFPFKGKTIEDHSFYATVYDEIFINFGKNVGYNIFDQNRAYVALGYKLPKLGRLEIGYLNQLVFKGDGIQVENNHTLQAGLISALPFYNAK</sequence>
<dbReference type="AlphaFoldDB" id="A0A6J4TVY0"/>
<dbReference type="EMBL" id="CADCVN010001454">
    <property type="protein sequence ID" value="CAA9533606.1"/>
    <property type="molecule type" value="Genomic_DNA"/>
</dbReference>
<gene>
    <name evidence="2" type="ORF">AVDCRST_MAG96-3733</name>
</gene>
<reference evidence="2" key="1">
    <citation type="submission" date="2020-02" db="EMBL/GenBank/DDBJ databases">
        <authorList>
            <person name="Meier V. D."/>
        </authorList>
    </citation>
    <scope>NUCLEOTIDE SEQUENCE</scope>
    <source>
        <strain evidence="2">AVDCRST_MAG96</strain>
    </source>
</reference>
<protein>
    <recommendedName>
        <fullName evidence="3">DUF2490 domain-containing protein</fullName>
    </recommendedName>
</protein>
<dbReference type="InterPro" id="IPR019619">
    <property type="entry name" value="DUF2490"/>
</dbReference>
<accession>A0A6J4TVY0</accession>